<dbReference type="Proteomes" id="UP001434883">
    <property type="component" value="Unassembled WGS sequence"/>
</dbReference>
<accession>A0ABV0RFQ0</accession>
<name>A0ABV0RFQ0_9TELE</name>
<evidence type="ECO:0000313" key="1">
    <source>
        <dbReference type="EMBL" id="MEQ2206353.1"/>
    </source>
</evidence>
<comment type="caution">
    <text evidence="1">The sequence shown here is derived from an EMBL/GenBank/DDBJ whole genome shotgun (WGS) entry which is preliminary data.</text>
</comment>
<reference evidence="1 2" key="1">
    <citation type="submission" date="2021-06" db="EMBL/GenBank/DDBJ databases">
        <authorList>
            <person name="Palmer J.M."/>
        </authorList>
    </citation>
    <scope>NUCLEOTIDE SEQUENCE [LARGE SCALE GENOMIC DNA]</scope>
    <source>
        <strain evidence="1 2">XC_2019</strain>
        <tissue evidence="1">Muscle</tissue>
    </source>
</reference>
<organism evidence="1 2">
    <name type="scientific">Xenoophorus captivus</name>
    <dbReference type="NCBI Taxonomy" id="1517983"/>
    <lineage>
        <taxon>Eukaryota</taxon>
        <taxon>Metazoa</taxon>
        <taxon>Chordata</taxon>
        <taxon>Craniata</taxon>
        <taxon>Vertebrata</taxon>
        <taxon>Euteleostomi</taxon>
        <taxon>Actinopterygii</taxon>
        <taxon>Neopterygii</taxon>
        <taxon>Teleostei</taxon>
        <taxon>Neoteleostei</taxon>
        <taxon>Acanthomorphata</taxon>
        <taxon>Ovalentaria</taxon>
        <taxon>Atherinomorphae</taxon>
        <taxon>Cyprinodontiformes</taxon>
        <taxon>Goodeidae</taxon>
        <taxon>Xenoophorus</taxon>
    </lineage>
</organism>
<gene>
    <name evidence="1" type="ORF">XENOCAPTIV_028299</name>
</gene>
<evidence type="ECO:0000313" key="2">
    <source>
        <dbReference type="Proteomes" id="UP001434883"/>
    </source>
</evidence>
<keyword evidence="2" id="KW-1185">Reference proteome</keyword>
<sequence>MRKNVDNCGKYCVQGTVAVGTTVMPKLLGFKITNVTHAQFMHSICMCMVPTQHTLGFTLSKHYELTPESVVSSFHKSIFSCGVYFTSTGQLITAKQPDLFRMIKPGCCF</sequence>
<dbReference type="EMBL" id="JAHRIN010042778">
    <property type="protein sequence ID" value="MEQ2206353.1"/>
    <property type="molecule type" value="Genomic_DNA"/>
</dbReference>
<proteinExistence type="predicted"/>
<protein>
    <submittedName>
        <fullName evidence="1">Uncharacterized protein</fullName>
    </submittedName>
</protein>